<sequence>MGHAFCPMLSVSKVSTAASVGSFKLGRGTGFKRRPAIHLTRARLPSRESHVMLVWPCVVAVFSHVGQILRERLQRSDRAFVVELE</sequence>
<evidence type="ECO:0000313" key="2">
    <source>
        <dbReference type="Proteomes" id="UP001162060"/>
    </source>
</evidence>
<dbReference type="Proteomes" id="UP001162060">
    <property type="component" value="Unassembled WGS sequence"/>
</dbReference>
<dbReference type="AlphaFoldDB" id="A0AAV1TN88"/>
<dbReference type="EMBL" id="CAKLBY020000071">
    <property type="protein sequence ID" value="CAK7923856.1"/>
    <property type="molecule type" value="Genomic_DNA"/>
</dbReference>
<organism evidence="1 2">
    <name type="scientific">Peronospora matthiolae</name>
    <dbReference type="NCBI Taxonomy" id="2874970"/>
    <lineage>
        <taxon>Eukaryota</taxon>
        <taxon>Sar</taxon>
        <taxon>Stramenopiles</taxon>
        <taxon>Oomycota</taxon>
        <taxon>Peronosporomycetes</taxon>
        <taxon>Peronosporales</taxon>
        <taxon>Peronosporaceae</taxon>
        <taxon>Peronospora</taxon>
    </lineage>
</organism>
<evidence type="ECO:0000313" key="1">
    <source>
        <dbReference type="EMBL" id="CAK7923856.1"/>
    </source>
</evidence>
<proteinExistence type="predicted"/>
<comment type="caution">
    <text evidence="1">The sequence shown here is derived from an EMBL/GenBank/DDBJ whole genome shotgun (WGS) entry which is preliminary data.</text>
</comment>
<protein>
    <recommendedName>
        <fullName evidence="3">Secreted protein</fullName>
    </recommendedName>
</protein>
<evidence type="ECO:0008006" key="3">
    <source>
        <dbReference type="Google" id="ProtNLM"/>
    </source>
</evidence>
<reference evidence="1" key="1">
    <citation type="submission" date="2024-01" db="EMBL/GenBank/DDBJ databases">
        <authorList>
            <person name="Webb A."/>
        </authorList>
    </citation>
    <scope>NUCLEOTIDE SEQUENCE</scope>
    <source>
        <strain evidence="1">Pm1</strain>
    </source>
</reference>
<name>A0AAV1TN88_9STRA</name>
<accession>A0AAV1TN88</accession>
<gene>
    <name evidence="1" type="ORF">PM001_LOCUS9006</name>
</gene>